<dbReference type="GO" id="GO:0016757">
    <property type="term" value="F:glycosyltransferase activity"/>
    <property type="evidence" value="ECO:0007669"/>
    <property type="project" value="UniProtKB-KW"/>
</dbReference>
<dbReference type="eggNOG" id="COG0463">
    <property type="taxonomic scope" value="Bacteria"/>
</dbReference>
<dbReference type="Gene3D" id="3.90.550.10">
    <property type="entry name" value="Spore Coat Polysaccharide Biosynthesis Protein SpsA, Chain A"/>
    <property type="match status" value="2"/>
</dbReference>
<feature type="domain" description="Glycosyltransferase 2-like" evidence="1">
    <location>
        <begin position="200"/>
        <end position="324"/>
    </location>
</feature>
<dbReference type="PANTHER" id="PTHR43179">
    <property type="entry name" value="RHAMNOSYLTRANSFERASE WBBL"/>
    <property type="match status" value="1"/>
</dbReference>
<dbReference type="KEGG" id="hna:Hneap_1503"/>
<dbReference type="EMBL" id="CP001801">
    <property type="protein sequence ID" value="ACX96334.1"/>
    <property type="molecule type" value="Genomic_DNA"/>
</dbReference>
<evidence type="ECO:0000259" key="1">
    <source>
        <dbReference type="Pfam" id="PF00535"/>
    </source>
</evidence>
<dbReference type="STRING" id="555778.Hneap_1503"/>
<dbReference type="AlphaFoldDB" id="D0L0W1"/>
<dbReference type="CDD" id="cd04184">
    <property type="entry name" value="GT2_RfbC_Mx_like"/>
    <property type="match status" value="1"/>
</dbReference>
<evidence type="ECO:0000313" key="2">
    <source>
        <dbReference type="EMBL" id="ACX96334.1"/>
    </source>
</evidence>
<dbReference type="InterPro" id="IPR001173">
    <property type="entry name" value="Glyco_trans_2-like"/>
</dbReference>
<accession>D0L0W1</accession>
<dbReference type="Pfam" id="PF00535">
    <property type="entry name" value="Glycos_transf_2"/>
    <property type="match status" value="2"/>
</dbReference>
<dbReference type="SUPFAM" id="SSF53448">
    <property type="entry name" value="Nucleotide-diphospho-sugar transferases"/>
    <property type="match status" value="2"/>
</dbReference>
<dbReference type="InterPro" id="IPR029044">
    <property type="entry name" value="Nucleotide-diphossugar_trans"/>
</dbReference>
<organism evidence="2 3">
    <name type="scientific">Halothiobacillus neapolitanus (strain ATCC 23641 / DSM 15147 / CIP 104769 / NCIMB 8539 / c2)</name>
    <name type="common">Thiobacillus neapolitanus</name>
    <dbReference type="NCBI Taxonomy" id="555778"/>
    <lineage>
        <taxon>Bacteria</taxon>
        <taxon>Pseudomonadati</taxon>
        <taxon>Pseudomonadota</taxon>
        <taxon>Gammaproteobacteria</taxon>
        <taxon>Chromatiales</taxon>
        <taxon>Halothiobacillaceae</taxon>
        <taxon>Halothiobacillus</taxon>
    </lineage>
</organism>
<proteinExistence type="predicted"/>
<dbReference type="CAZy" id="GT2">
    <property type="family name" value="Glycosyltransferase Family 2"/>
</dbReference>
<dbReference type="HOGENOM" id="CLU_005003_0_0_6"/>
<dbReference type="PANTHER" id="PTHR43179:SF7">
    <property type="entry name" value="RHAMNOSYLTRANSFERASE WBBL"/>
    <property type="match status" value="1"/>
</dbReference>
<feature type="domain" description="Glycosyltransferase 2-like" evidence="1">
    <location>
        <begin position="461"/>
        <end position="639"/>
    </location>
</feature>
<dbReference type="eggNOG" id="COG1216">
    <property type="taxonomic scope" value="Bacteria"/>
</dbReference>
<protein>
    <submittedName>
        <fullName evidence="2">Glycosyl transferase family 2</fullName>
    </submittedName>
</protein>
<keyword evidence="2" id="KW-0808">Transferase</keyword>
<dbReference type="Proteomes" id="UP000009102">
    <property type="component" value="Chromosome"/>
</dbReference>
<name>D0L0W1_HALNC</name>
<keyword evidence="3" id="KW-1185">Reference proteome</keyword>
<evidence type="ECO:0000313" key="3">
    <source>
        <dbReference type="Proteomes" id="UP000009102"/>
    </source>
</evidence>
<gene>
    <name evidence="2" type="ordered locus">Hneap_1503</name>
</gene>
<dbReference type="CDD" id="cd04186">
    <property type="entry name" value="GT_2_like_c"/>
    <property type="match status" value="1"/>
</dbReference>
<dbReference type="RefSeq" id="WP_012824368.1">
    <property type="nucleotide sequence ID" value="NC_013422.1"/>
</dbReference>
<reference evidence="2 3" key="1">
    <citation type="submission" date="2009-10" db="EMBL/GenBank/DDBJ databases">
        <title>Complete sequence of Halothiobacillus neapolitanus c2.</title>
        <authorList>
            <consortium name="US DOE Joint Genome Institute"/>
            <person name="Lucas S."/>
            <person name="Copeland A."/>
            <person name="Lapidus A."/>
            <person name="Glavina del Rio T."/>
            <person name="Tice H."/>
            <person name="Bruce D."/>
            <person name="Goodwin L."/>
            <person name="Pitluck S."/>
            <person name="Davenport K."/>
            <person name="Brettin T."/>
            <person name="Detter J.C."/>
            <person name="Han C."/>
            <person name="Tapia R."/>
            <person name="Larimer F."/>
            <person name="Land M."/>
            <person name="Hauser L."/>
            <person name="Kyrpides N."/>
            <person name="Mikhailova N."/>
            <person name="Kerfeld C."/>
            <person name="Cannon G."/>
            <person name="Heinhort S."/>
        </authorList>
    </citation>
    <scope>NUCLEOTIDE SEQUENCE [LARGE SCALE GENOMIC DNA]</scope>
    <source>
        <strain evidence="3">ATCC 23641 / c2</strain>
    </source>
</reference>
<sequence length="733" mass="83104">MISINASSNWHLECGQGVYRLKPRKPQKKGWFVLDISYTGNISPLVNPVVKLFLVTGEPAQTLPLIIHADRLRVIFLAPEPLTLLEVQQADALQTAASLRFRLYRRAEFVALASMMWAVSRRDARKGISSIRVYAKSRARYKKHGFSGYLTRLFKEYYLVDTHRLEEADIYQSYIAKTEHRSQDSIQSTLTSLGYQPVISVIMATWQSDLRWLDAAIQSVLQQSYPYWQLCIADDASEQKKLIELLNHYKKKDSRIRVTFRYENGHISAAQNSGLLLATGAYVTFLDHDDLLAPNALLAVAEALQQQPRPLFLYSDEDKIDGTGRRVNPHFKSDWNPDLLCAQNYITHLMVVERAMVESVGGFRVGVEGSQDHDLALRVTEKLPPALIHHIPQVLYHWRITENSTALHADAKNYTSSAGVAAIEEHFKRKNQDDVMVQPGLLPNTYRVLHPIPKPAPLVTLLIPTRDRLDMLKPCISSIIEKTSYKPYEIIILDNGSNEPQTHLFFAEIQAQHEHIRVLSYDKPFNYSAINNFGVAHAQGTIIGLINNDIEVIQSGWLTELVSHAVRPEIGCVGAKLYFDDGSIQHAGVILGIGGVAGHAHKYFARDAHGYFSRLQLVQNLSAVTGACLLVRKEVFEQVGGLEEDHLTVAFNDIDLCLKVREAGYRNLWTPHAELYHHESKSRGRDDAPEKQARFQREVAWMIARWGAQLNSDPYYNPNLTLQHEDFSIRLHE</sequence>